<protein>
    <recommendedName>
        <fullName evidence="5">Protein FAM72</fullName>
    </recommendedName>
</protein>
<feature type="compositionally biased region" description="Polar residues" evidence="2">
    <location>
        <begin position="179"/>
        <end position="217"/>
    </location>
</feature>
<sequence length="346" mass="38186">MPVSTVEAEMPNHHIFPSNPYPVRQSTTIAHKVWIVDCRACHTFLTNRAMKAVLLLRPSISLFSSDTLPVNCSVYYSQPDTRQHSSSNKASTHEQSPPRTCECLTQTLCCHGCGNTVGYMIVIPCARCTSSISVNNRTTNGHRFVFHSNEVVGTERHYIKGEAGVNPIETSSVVLNDSTAPSIQPSARYSPTHSSSNLPPYSPRSSEATTEQPSPSFTRLDYLPTPPLEFASPAFFTSRNNYPGQDAYTVRILATDMPSWVFRSASSLSPAQLHLPPLSTNASSADPRDTSSTFQTADHKDYPVQSTTLRSGDNVFWHHLTRSGETSGVADDERARFPKTTPFFNR</sequence>
<proteinExistence type="inferred from homology"/>
<dbReference type="EMBL" id="NHTK01006121">
    <property type="protein sequence ID" value="PPQ63490.1"/>
    <property type="molecule type" value="Genomic_DNA"/>
</dbReference>
<dbReference type="PANTHER" id="PTHR31841">
    <property type="entry name" value="PROTEIN FAM72A-RELATED"/>
    <property type="match status" value="1"/>
</dbReference>
<name>A0A409VDW1_9AGAR</name>
<evidence type="ECO:0000313" key="4">
    <source>
        <dbReference type="Proteomes" id="UP000284842"/>
    </source>
</evidence>
<dbReference type="GO" id="GO:0005829">
    <property type="term" value="C:cytosol"/>
    <property type="evidence" value="ECO:0007669"/>
    <property type="project" value="TreeGrafter"/>
</dbReference>
<dbReference type="InParanoid" id="A0A409VDW1"/>
<evidence type="ECO:0008006" key="5">
    <source>
        <dbReference type="Google" id="ProtNLM"/>
    </source>
</evidence>
<dbReference type="AlphaFoldDB" id="A0A409VDW1"/>
<evidence type="ECO:0000256" key="1">
    <source>
        <dbReference type="ARBA" id="ARBA00006888"/>
    </source>
</evidence>
<dbReference type="InterPro" id="IPR026768">
    <property type="entry name" value="YPEH2ZP"/>
</dbReference>
<accession>A0A409VDW1</accession>
<dbReference type="Pfam" id="PF14976">
    <property type="entry name" value="YPEH2ZP"/>
    <property type="match status" value="1"/>
</dbReference>
<evidence type="ECO:0000313" key="3">
    <source>
        <dbReference type="EMBL" id="PPQ63490.1"/>
    </source>
</evidence>
<feature type="region of interest" description="Disordered" evidence="2">
    <location>
        <begin position="277"/>
        <end position="304"/>
    </location>
</feature>
<dbReference type="STRING" id="181874.A0A409VDW1"/>
<feature type="region of interest" description="Disordered" evidence="2">
    <location>
        <begin position="327"/>
        <end position="346"/>
    </location>
</feature>
<dbReference type="Proteomes" id="UP000284842">
    <property type="component" value="Unassembled WGS sequence"/>
</dbReference>
<gene>
    <name evidence="3" type="ORF">CVT24_005147</name>
</gene>
<organism evidence="3 4">
    <name type="scientific">Panaeolus cyanescens</name>
    <dbReference type="NCBI Taxonomy" id="181874"/>
    <lineage>
        <taxon>Eukaryota</taxon>
        <taxon>Fungi</taxon>
        <taxon>Dikarya</taxon>
        <taxon>Basidiomycota</taxon>
        <taxon>Agaricomycotina</taxon>
        <taxon>Agaricomycetes</taxon>
        <taxon>Agaricomycetidae</taxon>
        <taxon>Agaricales</taxon>
        <taxon>Agaricineae</taxon>
        <taxon>Galeropsidaceae</taxon>
        <taxon>Panaeolus</taxon>
    </lineage>
</organism>
<feature type="compositionally biased region" description="Polar residues" evidence="2">
    <location>
        <begin position="278"/>
        <end position="296"/>
    </location>
</feature>
<dbReference type="OrthoDB" id="2526683at2759"/>
<comment type="similarity">
    <text evidence="1">Belongs to the FAM72 family.</text>
</comment>
<comment type="caution">
    <text evidence="3">The sequence shown here is derived from an EMBL/GenBank/DDBJ whole genome shotgun (WGS) entry which is preliminary data.</text>
</comment>
<keyword evidence="4" id="KW-1185">Reference proteome</keyword>
<reference evidence="3 4" key="1">
    <citation type="journal article" date="2018" name="Evol. Lett.">
        <title>Horizontal gene cluster transfer increased hallucinogenic mushroom diversity.</title>
        <authorList>
            <person name="Reynolds H.T."/>
            <person name="Vijayakumar V."/>
            <person name="Gluck-Thaler E."/>
            <person name="Korotkin H.B."/>
            <person name="Matheny P.B."/>
            <person name="Slot J.C."/>
        </authorList>
    </citation>
    <scope>NUCLEOTIDE SEQUENCE [LARGE SCALE GENOMIC DNA]</scope>
    <source>
        <strain evidence="3 4">2629</strain>
    </source>
</reference>
<dbReference type="PANTHER" id="PTHR31841:SF1">
    <property type="entry name" value="PROTEIN FAM72A-RELATED"/>
    <property type="match status" value="1"/>
</dbReference>
<evidence type="ECO:0000256" key="2">
    <source>
        <dbReference type="SAM" id="MobiDB-lite"/>
    </source>
</evidence>
<feature type="region of interest" description="Disordered" evidence="2">
    <location>
        <begin position="179"/>
        <end position="222"/>
    </location>
</feature>